<organism evidence="2 3">
    <name type="scientific">Rotaria socialis</name>
    <dbReference type="NCBI Taxonomy" id="392032"/>
    <lineage>
        <taxon>Eukaryota</taxon>
        <taxon>Metazoa</taxon>
        <taxon>Spiralia</taxon>
        <taxon>Gnathifera</taxon>
        <taxon>Rotifera</taxon>
        <taxon>Eurotatoria</taxon>
        <taxon>Bdelloidea</taxon>
        <taxon>Philodinida</taxon>
        <taxon>Philodinidae</taxon>
        <taxon>Rotaria</taxon>
    </lineage>
</organism>
<dbReference type="EMBL" id="CAJOBO010000440">
    <property type="protein sequence ID" value="CAF4221927.1"/>
    <property type="molecule type" value="Genomic_DNA"/>
</dbReference>
<accession>A0A820D7H7</accession>
<comment type="caution">
    <text evidence="2">The sequence shown here is derived from an EMBL/GenBank/DDBJ whole genome shotgun (WGS) entry which is preliminary data.</text>
</comment>
<sequence>MEEDLENQLKELEREEEEEEYLLLERSLEEQLKQEESNTDINEFEVDYVKQLEYIEILQKFQQNEQQQYCDTLMQELNKYENLVKQFKNLFKNQYQSKQKLCLTPGNDSEFRIRQRKNDHHSIMEWLFVQIITMFYNSTGITYFDIPISANETYHMQLNDTIRLYDLAKMIKALKISYRGDLTTASPMKIEKECTNNNYKIYTTTHTEQLYYKLICFRLSFIFKIQMMTTYNNKTKSIQNLCNFTNSEQYGNIEQQVQAQNSTYSKPMEENIRLKELNQSSTMKNIQEEIKKIPQYLTLENKSFQIVIDQALSMIITMKTRNNQRKKLQDIALLVHKMKLILMYRRLWTIYLKSGMGQLINQSKIQCNYPVDVKIWPEEVKNILSSREINKKNEHKICSQFVKCYLRKFNDQLEQYHMKWHKETDHFHGYTYQILQLFENYMKQYLRPLCLKIEHKIEVLHYDYHIQAIKHEYNRHNPNEYQKNIMKQLCQNSSILQSTSIHSIENSLIRKHLFNQYKDIVTQSKSFFLNVRMTSAEEQQDKYKEIHDLEIKRMWLDRHIMNHQEKLPLIMIDLINERCHKIHECIQCIYKFKIQSFLSSSI</sequence>
<dbReference type="AlphaFoldDB" id="A0A820D7H7"/>
<reference evidence="2" key="1">
    <citation type="submission" date="2021-02" db="EMBL/GenBank/DDBJ databases">
        <authorList>
            <person name="Nowell W R."/>
        </authorList>
    </citation>
    <scope>NUCLEOTIDE SEQUENCE</scope>
</reference>
<gene>
    <name evidence="2" type="ORF">HFQ381_LOCUS8687</name>
</gene>
<name>A0A820D7H7_9BILA</name>
<proteinExistence type="predicted"/>
<keyword evidence="1" id="KW-0175">Coiled coil</keyword>
<feature type="coiled-coil region" evidence="1">
    <location>
        <begin position="2"/>
        <end position="38"/>
    </location>
</feature>
<evidence type="ECO:0000256" key="1">
    <source>
        <dbReference type="SAM" id="Coils"/>
    </source>
</evidence>
<evidence type="ECO:0000313" key="3">
    <source>
        <dbReference type="Proteomes" id="UP000663851"/>
    </source>
</evidence>
<evidence type="ECO:0000313" key="2">
    <source>
        <dbReference type="EMBL" id="CAF4221927.1"/>
    </source>
</evidence>
<protein>
    <submittedName>
        <fullName evidence="2">Uncharacterized protein</fullName>
    </submittedName>
</protein>
<dbReference type="Proteomes" id="UP000663851">
    <property type="component" value="Unassembled WGS sequence"/>
</dbReference>